<keyword evidence="6" id="KW-1185">Reference proteome</keyword>
<proteinExistence type="predicted"/>
<dbReference type="InterPro" id="IPR003593">
    <property type="entry name" value="AAA+_ATPase"/>
</dbReference>
<dbReference type="CDD" id="cd03230">
    <property type="entry name" value="ABC_DR_subfamily_A"/>
    <property type="match status" value="1"/>
</dbReference>
<dbReference type="Proteomes" id="UP000295500">
    <property type="component" value="Unassembled WGS sequence"/>
</dbReference>
<comment type="caution">
    <text evidence="5">The sequence shown here is derived from an EMBL/GenBank/DDBJ whole genome shotgun (WGS) entry which is preliminary data.</text>
</comment>
<dbReference type="OrthoDB" id="9804819at2"/>
<name>A0A4R6Q0B9_9FIRM</name>
<dbReference type="InterPro" id="IPR003439">
    <property type="entry name" value="ABC_transporter-like_ATP-bd"/>
</dbReference>
<dbReference type="PROSITE" id="PS50893">
    <property type="entry name" value="ABC_TRANSPORTER_2"/>
    <property type="match status" value="1"/>
</dbReference>
<dbReference type="Gene3D" id="3.40.50.300">
    <property type="entry name" value="P-loop containing nucleotide triphosphate hydrolases"/>
    <property type="match status" value="1"/>
</dbReference>
<evidence type="ECO:0000256" key="2">
    <source>
        <dbReference type="ARBA" id="ARBA00022741"/>
    </source>
</evidence>
<dbReference type="GO" id="GO:0016887">
    <property type="term" value="F:ATP hydrolysis activity"/>
    <property type="evidence" value="ECO:0007669"/>
    <property type="project" value="InterPro"/>
</dbReference>
<evidence type="ECO:0000256" key="1">
    <source>
        <dbReference type="ARBA" id="ARBA00022448"/>
    </source>
</evidence>
<evidence type="ECO:0000313" key="5">
    <source>
        <dbReference type="EMBL" id="TDP54628.1"/>
    </source>
</evidence>
<dbReference type="EMBL" id="SNXO01000020">
    <property type="protein sequence ID" value="TDP54628.1"/>
    <property type="molecule type" value="Genomic_DNA"/>
</dbReference>
<dbReference type="PANTHER" id="PTHR42939">
    <property type="entry name" value="ABC TRANSPORTER ATP-BINDING PROTEIN ALBC-RELATED"/>
    <property type="match status" value="1"/>
</dbReference>
<dbReference type="AlphaFoldDB" id="A0A4R6Q0B9"/>
<keyword evidence="2" id="KW-0547">Nucleotide-binding</keyword>
<sequence length="300" mass="34055">MIRIQKLSKTFDRTPVLTDLNMTIQTGSIYGLIGVNGAGKTTLIKNMSGMLRGDGGSITYDGESIWENDMLKQSIGLIPDDLYFPNGYSLRDMRSVYSGFYENWNDDRFHQLTELFKLDEKAKIRTFSKGMKKQAAFCLVMATMPAYLLLDEPIDGLDPIVRKLVWKAIVDDVADRRMSVLVSSHNLKEMEGICDYIGILSHGRMLMERELDSVKNDLHKIQISYGKNKPEQDAFAGLDVLRRESRGTVDLMIVKGRIDHIEKAIRATDPVIFDILPLSLEEIFIYELGGEDDEISKLIF</sequence>
<feature type="domain" description="ABC transporter" evidence="4">
    <location>
        <begin position="2"/>
        <end position="227"/>
    </location>
</feature>
<dbReference type="RefSeq" id="WP_133528599.1">
    <property type="nucleotide sequence ID" value="NZ_SNXO01000020.1"/>
</dbReference>
<protein>
    <submittedName>
        <fullName evidence="5">ABC-2 type transport system ATP-binding protein</fullName>
    </submittedName>
</protein>
<dbReference type="GO" id="GO:0005524">
    <property type="term" value="F:ATP binding"/>
    <property type="evidence" value="ECO:0007669"/>
    <property type="project" value="UniProtKB-KW"/>
</dbReference>
<dbReference type="InterPro" id="IPR027417">
    <property type="entry name" value="P-loop_NTPase"/>
</dbReference>
<reference evidence="5 6" key="1">
    <citation type="submission" date="2019-03" db="EMBL/GenBank/DDBJ databases">
        <title>Genomic Encyclopedia of Type Strains, Phase IV (KMG-IV): sequencing the most valuable type-strain genomes for metagenomic binning, comparative biology and taxonomic classification.</title>
        <authorList>
            <person name="Goeker M."/>
        </authorList>
    </citation>
    <scope>NUCLEOTIDE SEQUENCE [LARGE SCALE GENOMIC DNA]</scope>
    <source>
        <strain evidence="5 6">DSM 28287</strain>
    </source>
</reference>
<dbReference type="SMART" id="SM00382">
    <property type="entry name" value="AAA"/>
    <property type="match status" value="1"/>
</dbReference>
<dbReference type="SUPFAM" id="SSF52540">
    <property type="entry name" value="P-loop containing nucleoside triphosphate hydrolases"/>
    <property type="match status" value="1"/>
</dbReference>
<dbReference type="InterPro" id="IPR051782">
    <property type="entry name" value="ABC_Transporter_VariousFunc"/>
</dbReference>
<gene>
    <name evidence="5" type="ORF">EV211_12036</name>
</gene>
<organism evidence="5 6">
    <name type="scientific">Aminicella lysinilytica</name>
    <dbReference type="NCBI Taxonomy" id="433323"/>
    <lineage>
        <taxon>Bacteria</taxon>
        <taxon>Bacillati</taxon>
        <taxon>Bacillota</taxon>
        <taxon>Clostridia</taxon>
        <taxon>Peptostreptococcales</taxon>
        <taxon>Anaerovoracaceae</taxon>
        <taxon>Aminicella</taxon>
    </lineage>
</organism>
<keyword evidence="1" id="KW-0813">Transport</keyword>
<dbReference type="PANTHER" id="PTHR42939:SF1">
    <property type="entry name" value="ABC TRANSPORTER ATP-BINDING PROTEIN ALBC-RELATED"/>
    <property type="match status" value="1"/>
</dbReference>
<dbReference type="Pfam" id="PF00005">
    <property type="entry name" value="ABC_tran"/>
    <property type="match status" value="1"/>
</dbReference>
<keyword evidence="3 5" id="KW-0067">ATP-binding</keyword>
<evidence type="ECO:0000259" key="4">
    <source>
        <dbReference type="PROSITE" id="PS50893"/>
    </source>
</evidence>
<evidence type="ECO:0000256" key="3">
    <source>
        <dbReference type="ARBA" id="ARBA00022840"/>
    </source>
</evidence>
<evidence type="ECO:0000313" key="6">
    <source>
        <dbReference type="Proteomes" id="UP000295500"/>
    </source>
</evidence>
<accession>A0A4R6Q0B9</accession>